<dbReference type="InterPro" id="IPR050984">
    <property type="entry name" value="Gfo/Idh/MocA_domain"/>
</dbReference>
<feature type="domain" description="GFO/IDH/MocA-like oxidoreductase" evidence="4">
    <location>
        <begin position="131"/>
        <end position="250"/>
    </location>
</feature>
<dbReference type="Pfam" id="PF22725">
    <property type="entry name" value="GFO_IDH_MocA_C3"/>
    <property type="match status" value="1"/>
</dbReference>
<evidence type="ECO:0000259" key="3">
    <source>
        <dbReference type="Pfam" id="PF01408"/>
    </source>
</evidence>
<keyword evidence="2" id="KW-0560">Oxidoreductase</keyword>
<proteinExistence type="inferred from homology"/>
<dbReference type="GO" id="GO:0016491">
    <property type="term" value="F:oxidoreductase activity"/>
    <property type="evidence" value="ECO:0007669"/>
    <property type="project" value="UniProtKB-KW"/>
</dbReference>
<dbReference type="PANTHER" id="PTHR22604:SF105">
    <property type="entry name" value="TRANS-1,2-DIHYDROBENZENE-1,2-DIOL DEHYDROGENASE"/>
    <property type="match status" value="1"/>
</dbReference>
<dbReference type="Pfam" id="PF01408">
    <property type="entry name" value="GFO_IDH_MocA"/>
    <property type="match status" value="1"/>
</dbReference>
<dbReference type="SUPFAM" id="SSF55347">
    <property type="entry name" value="Glyceraldehyde-3-phosphate dehydrogenase-like, C-terminal domain"/>
    <property type="match status" value="1"/>
</dbReference>
<evidence type="ECO:0000256" key="1">
    <source>
        <dbReference type="ARBA" id="ARBA00010928"/>
    </source>
</evidence>
<dbReference type="Proteomes" id="UP000339690">
    <property type="component" value="Chromosome"/>
</dbReference>
<evidence type="ECO:0000256" key="2">
    <source>
        <dbReference type="ARBA" id="ARBA00023002"/>
    </source>
</evidence>
<dbReference type="SUPFAM" id="SSF51735">
    <property type="entry name" value="NAD(P)-binding Rossmann-fold domains"/>
    <property type="match status" value="1"/>
</dbReference>
<evidence type="ECO:0000313" key="6">
    <source>
        <dbReference type="Proteomes" id="UP000339690"/>
    </source>
</evidence>
<dbReference type="InterPro" id="IPR036291">
    <property type="entry name" value="NAD(P)-bd_dom_sf"/>
</dbReference>
<accession>A0A5Q2TMF2</accession>
<dbReference type="InterPro" id="IPR000683">
    <property type="entry name" value="Gfo/Idh/MocA-like_OxRdtase_N"/>
</dbReference>
<evidence type="ECO:0000259" key="4">
    <source>
        <dbReference type="Pfam" id="PF22725"/>
    </source>
</evidence>
<name>A0A5Q2TMF2_9BACI</name>
<dbReference type="Gene3D" id="3.40.50.720">
    <property type="entry name" value="NAD(P)-binding Rossmann-like Domain"/>
    <property type="match status" value="1"/>
</dbReference>
<dbReference type="PANTHER" id="PTHR22604">
    <property type="entry name" value="OXIDOREDUCTASES"/>
    <property type="match status" value="1"/>
</dbReference>
<reference evidence="5 6" key="1">
    <citation type="submission" date="2019-11" db="EMBL/GenBank/DDBJ databases">
        <title>Gracilibacillus salitolerans sp. nov., a moderate halophile isolated from a saline soil in northwest China.</title>
        <authorList>
            <person name="Gan L."/>
        </authorList>
    </citation>
    <scope>NUCLEOTIDE SEQUENCE [LARGE SCALE GENOMIC DNA]</scope>
    <source>
        <strain evidence="5 6">SCU50</strain>
    </source>
</reference>
<dbReference type="KEGG" id="grc:GI584_19695"/>
<feature type="domain" description="Gfo/Idh/MocA-like oxidoreductase N-terminal" evidence="3">
    <location>
        <begin position="3"/>
        <end position="121"/>
    </location>
</feature>
<dbReference type="RefSeq" id="WP_153792311.1">
    <property type="nucleotide sequence ID" value="NZ_CP045915.1"/>
</dbReference>
<gene>
    <name evidence="5" type="ORF">GI584_19695</name>
</gene>
<organism evidence="5 6">
    <name type="scientific">Gracilibacillus salitolerans</name>
    <dbReference type="NCBI Taxonomy" id="2663022"/>
    <lineage>
        <taxon>Bacteria</taxon>
        <taxon>Bacillati</taxon>
        <taxon>Bacillota</taxon>
        <taxon>Bacilli</taxon>
        <taxon>Bacillales</taxon>
        <taxon>Bacillaceae</taxon>
        <taxon>Gracilibacillus</taxon>
    </lineage>
</organism>
<protein>
    <submittedName>
        <fullName evidence="5">Gfo/Idh/MocA family oxidoreductase</fullName>
    </submittedName>
</protein>
<dbReference type="InterPro" id="IPR055170">
    <property type="entry name" value="GFO_IDH_MocA-like_dom"/>
</dbReference>
<sequence>MTIKWGVISTANIAQKAVIPGIKESKTGEVYAIASRNIDNAKETAEELEIPVAYGSYEELLANPDIDAVYIPLPNHLHKEWSIKAMEAGKHVLCEKPVALNANEALEMEEASKKAGVVLAEAFMYRYHPRYQMIQELIQSGEIGEIRGIHGAFTFNNAAAKENVRYRKDWGGGSLYDVGVYPISAARMILKEEPQAATVHAYFSEEHDQVDMMASGILEFEHGIALTFDCGMWADFRNRLEILGTEGRIEVPSAFVVNQNEQDHFYLHTSKGTKEVEVPYLNQYALQADAIGESIQKNEALPFPAEDAILNMRVLDACLTSAEERRRVEIKEG</sequence>
<comment type="similarity">
    <text evidence="1">Belongs to the Gfo/Idh/MocA family.</text>
</comment>
<dbReference type="GO" id="GO:0000166">
    <property type="term" value="F:nucleotide binding"/>
    <property type="evidence" value="ECO:0007669"/>
    <property type="project" value="InterPro"/>
</dbReference>
<keyword evidence="6" id="KW-1185">Reference proteome</keyword>
<dbReference type="Gene3D" id="3.30.360.10">
    <property type="entry name" value="Dihydrodipicolinate Reductase, domain 2"/>
    <property type="match status" value="1"/>
</dbReference>
<dbReference type="EMBL" id="CP045915">
    <property type="protein sequence ID" value="QGH36134.1"/>
    <property type="molecule type" value="Genomic_DNA"/>
</dbReference>
<dbReference type="AlphaFoldDB" id="A0A5Q2TMF2"/>
<evidence type="ECO:0000313" key="5">
    <source>
        <dbReference type="EMBL" id="QGH36134.1"/>
    </source>
</evidence>